<dbReference type="AlphaFoldDB" id="A0A223NYK9"/>
<reference evidence="1 2" key="1">
    <citation type="submission" date="2017-08" db="EMBL/GenBank/DDBJ databases">
        <title>Complete genome sequence of Mucilaginibacter sp. strain BJC16-A31.</title>
        <authorList>
            <consortium name="Henan University of Science and Technology"/>
            <person name="You X."/>
        </authorList>
    </citation>
    <scope>NUCLEOTIDE SEQUENCE [LARGE SCALE GENOMIC DNA]</scope>
    <source>
        <strain evidence="1 2">BJC16-A31</strain>
    </source>
</reference>
<protein>
    <submittedName>
        <fullName evidence="1">Uncharacterized protein</fullName>
    </submittedName>
</protein>
<dbReference type="Proteomes" id="UP000215002">
    <property type="component" value="Chromosome"/>
</dbReference>
<organism evidence="1 2">
    <name type="scientific">Mucilaginibacter xinganensis</name>
    <dbReference type="NCBI Taxonomy" id="1234841"/>
    <lineage>
        <taxon>Bacteria</taxon>
        <taxon>Pseudomonadati</taxon>
        <taxon>Bacteroidota</taxon>
        <taxon>Sphingobacteriia</taxon>
        <taxon>Sphingobacteriales</taxon>
        <taxon>Sphingobacteriaceae</taxon>
        <taxon>Mucilaginibacter</taxon>
    </lineage>
</organism>
<evidence type="ECO:0000313" key="2">
    <source>
        <dbReference type="Proteomes" id="UP000215002"/>
    </source>
</evidence>
<name>A0A223NYK9_9SPHI</name>
<evidence type="ECO:0000313" key="1">
    <source>
        <dbReference type="EMBL" id="ASU34942.1"/>
    </source>
</evidence>
<sequence length="53" mass="6051">MRKRGRTAKRLRVSPLCARTFTPRFLPSKKRKKSFSHLFTACGREVGQRSASG</sequence>
<proteinExistence type="predicted"/>
<dbReference type="EMBL" id="CP022743">
    <property type="protein sequence ID" value="ASU34942.1"/>
    <property type="molecule type" value="Genomic_DNA"/>
</dbReference>
<gene>
    <name evidence="1" type="ORF">MuYL_3057</name>
</gene>
<keyword evidence="2" id="KW-1185">Reference proteome</keyword>
<accession>A0A223NYK9</accession>
<dbReference type="KEGG" id="muc:MuYL_3057"/>